<dbReference type="AlphaFoldDB" id="A0A0D6JIL6"/>
<dbReference type="KEGG" id="fiy:BN1229_v1_3277"/>
<name>A0A0D6JIL6_9HYPH</name>
<dbReference type="KEGG" id="fil:BN1229_v1_2639"/>
<accession>A0A0D6JIL6</accession>
<dbReference type="Proteomes" id="UP000033187">
    <property type="component" value="Chromosome 1"/>
</dbReference>
<organism evidence="1 2">
    <name type="scientific">Candidatus Filomicrobium marinum</name>
    <dbReference type="NCBI Taxonomy" id="1608628"/>
    <lineage>
        <taxon>Bacteria</taxon>
        <taxon>Pseudomonadati</taxon>
        <taxon>Pseudomonadota</taxon>
        <taxon>Alphaproteobacteria</taxon>
        <taxon>Hyphomicrobiales</taxon>
        <taxon>Hyphomicrobiaceae</taxon>
        <taxon>Filomicrobium</taxon>
    </lineage>
</organism>
<protein>
    <submittedName>
        <fullName evidence="1">Uncharacterized protein</fullName>
    </submittedName>
</protein>
<dbReference type="EMBL" id="LN829119">
    <property type="protein sequence ID" value="CPR21844.1"/>
    <property type="molecule type" value="Genomic_DNA"/>
</dbReference>
<proteinExistence type="predicted"/>
<keyword evidence="2" id="KW-1185">Reference proteome</keyword>
<evidence type="ECO:0000313" key="2">
    <source>
        <dbReference type="Proteomes" id="UP000033187"/>
    </source>
</evidence>
<gene>
    <name evidence="1" type="ORF">YBN1229_v1_3277</name>
</gene>
<sequence>MAGDGCWGTSFCWGIFEVVWKGGRRTAHRAQEDSLEQATRGRLSDGGLWATLISAFALAFSGYSFYESVLRSPELSVYVPPRIEYTDPDSPDSPFEVFVLPLTVLNDGARTGTVLSIDLEVTNPRRNEVKRFYAARTGTWGTQPFQPFAPVSLEGKGSSSQALQFFPRSGERVARILDLEAGTYSFRLVLNTATTSSYRFLEPKTNPLEFEMQIDQLDYRNFSGAGTMAMWAADYRPISSGN</sequence>
<evidence type="ECO:0000313" key="1">
    <source>
        <dbReference type="EMBL" id="CPR21844.1"/>
    </source>
</evidence>
<reference evidence="2" key="1">
    <citation type="submission" date="2015-02" db="EMBL/GenBank/DDBJ databases">
        <authorList>
            <person name="Chooi Y.-H."/>
        </authorList>
    </citation>
    <scope>NUCLEOTIDE SEQUENCE [LARGE SCALE GENOMIC DNA]</scope>
    <source>
        <strain evidence="2">strain Y</strain>
    </source>
</reference>